<sequence>MGGAKVFWIGFLIIIIHIPIGYIFNVRFDGAIDMHLVPSVESYLIPMLDVAIAWVSMFLCLYVSTLIFQSPIRLIDIAGATGVARIPLLISIIPGKIFEPNIQEVEDVLNLQGSELYLLIVGGFVVLLFFIWFMILLFNAYKVNSNLKGWRLWIGFILSVIIAEIISLVALAYI</sequence>
<keyword evidence="1" id="KW-1133">Transmembrane helix</keyword>
<dbReference type="AlphaFoldDB" id="A0A2N0VGS0"/>
<protein>
    <recommendedName>
        <fullName evidence="4">Yip1 domain-containing protein</fullName>
    </recommendedName>
</protein>
<keyword evidence="1" id="KW-0472">Membrane</keyword>
<name>A0A2N0VGS0_9BACT</name>
<dbReference type="Proteomes" id="UP000233398">
    <property type="component" value="Unassembled WGS sequence"/>
</dbReference>
<organism evidence="2 3">
    <name type="scientific">Rhodohalobacter barkolensis</name>
    <dbReference type="NCBI Taxonomy" id="2053187"/>
    <lineage>
        <taxon>Bacteria</taxon>
        <taxon>Pseudomonadati</taxon>
        <taxon>Balneolota</taxon>
        <taxon>Balneolia</taxon>
        <taxon>Balneolales</taxon>
        <taxon>Balneolaceae</taxon>
        <taxon>Rhodohalobacter</taxon>
    </lineage>
</organism>
<proteinExistence type="predicted"/>
<evidence type="ECO:0008006" key="4">
    <source>
        <dbReference type="Google" id="ProtNLM"/>
    </source>
</evidence>
<comment type="caution">
    <text evidence="2">The sequence shown here is derived from an EMBL/GenBank/DDBJ whole genome shotgun (WGS) entry which is preliminary data.</text>
</comment>
<accession>A0A2N0VGS0</accession>
<feature type="transmembrane region" description="Helical" evidence="1">
    <location>
        <begin position="117"/>
        <end position="138"/>
    </location>
</feature>
<dbReference type="EMBL" id="PISP01000003">
    <property type="protein sequence ID" value="PKD43363.1"/>
    <property type="molecule type" value="Genomic_DNA"/>
</dbReference>
<keyword evidence="3" id="KW-1185">Reference proteome</keyword>
<feature type="transmembrane region" description="Helical" evidence="1">
    <location>
        <begin position="150"/>
        <end position="173"/>
    </location>
</feature>
<gene>
    <name evidence="2" type="ORF">CWD77_12205</name>
</gene>
<evidence type="ECO:0000313" key="2">
    <source>
        <dbReference type="EMBL" id="PKD43363.1"/>
    </source>
</evidence>
<dbReference type="RefSeq" id="WP_101073838.1">
    <property type="nucleotide sequence ID" value="NZ_PISP01000003.1"/>
</dbReference>
<feature type="transmembrane region" description="Helical" evidence="1">
    <location>
        <begin position="7"/>
        <end position="24"/>
    </location>
</feature>
<evidence type="ECO:0000313" key="3">
    <source>
        <dbReference type="Proteomes" id="UP000233398"/>
    </source>
</evidence>
<reference evidence="2 3" key="1">
    <citation type="submission" date="2017-11" db="EMBL/GenBank/DDBJ databases">
        <title>Rhodohalobacter 15182 sp. nov., isolated from a salt lake.</title>
        <authorList>
            <person name="Han S."/>
        </authorList>
    </citation>
    <scope>NUCLEOTIDE SEQUENCE [LARGE SCALE GENOMIC DNA]</scope>
    <source>
        <strain evidence="2 3">15182</strain>
    </source>
</reference>
<keyword evidence="1" id="KW-0812">Transmembrane</keyword>
<dbReference type="OrthoDB" id="1263582at2"/>
<feature type="transmembrane region" description="Helical" evidence="1">
    <location>
        <begin position="44"/>
        <end position="67"/>
    </location>
</feature>
<evidence type="ECO:0000256" key="1">
    <source>
        <dbReference type="SAM" id="Phobius"/>
    </source>
</evidence>